<sequence length="49" mass="5520">MAKKKINWVHNCPGTPHSGGAWEILIKSVKRLIDISLKDCIPTLDTFRS</sequence>
<dbReference type="Gene3D" id="3.30.420.10">
    <property type="entry name" value="Ribonuclease H-like superfamily/Ribonuclease H"/>
    <property type="match status" value="1"/>
</dbReference>
<dbReference type="HOGENOM" id="CLU_3147470_0_0_1"/>
<accession>T1GV52</accession>
<dbReference type="EnsemblMetazoa" id="MESCA007634-RA">
    <property type="protein sequence ID" value="MESCA007634-PA"/>
    <property type="gene ID" value="MESCA007634"/>
</dbReference>
<dbReference type="AlphaFoldDB" id="T1GV52"/>
<protein>
    <submittedName>
        <fullName evidence="1">Uncharacterized protein</fullName>
    </submittedName>
</protein>
<dbReference type="InterPro" id="IPR036397">
    <property type="entry name" value="RNaseH_sf"/>
</dbReference>
<name>T1GV52_MEGSC</name>
<organism evidence="1 2">
    <name type="scientific">Megaselia scalaris</name>
    <name type="common">Humpbacked fly</name>
    <name type="synonym">Phora scalaris</name>
    <dbReference type="NCBI Taxonomy" id="36166"/>
    <lineage>
        <taxon>Eukaryota</taxon>
        <taxon>Metazoa</taxon>
        <taxon>Ecdysozoa</taxon>
        <taxon>Arthropoda</taxon>
        <taxon>Hexapoda</taxon>
        <taxon>Insecta</taxon>
        <taxon>Pterygota</taxon>
        <taxon>Neoptera</taxon>
        <taxon>Endopterygota</taxon>
        <taxon>Diptera</taxon>
        <taxon>Brachycera</taxon>
        <taxon>Muscomorpha</taxon>
        <taxon>Platypezoidea</taxon>
        <taxon>Phoridae</taxon>
        <taxon>Megaseliini</taxon>
        <taxon>Megaselia</taxon>
    </lineage>
</organism>
<dbReference type="GO" id="GO:0003676">
    <property type="term" value="F:nucleic acid binding"/>
    <property type="evidence" value="ECO:0007669"/>
    <property type="project" value="InterPro"/>
</dbReference>
<evidence type="ECO:0000313" key="2">
    <source>
        <dbReference type="Proteomes" id="UP000015102"/>
    </source>
</evidence>
<reference evidence="2" key="1">
    <citation type="submission" date="2013-02" db="EMBL/GenBank/DDBJ databases">
        <authorList>
            <person name="Hughes D."/>
        </authorList>
    </citation>
    <scope>NUCLEOTIDE SEQUENCE</scope>
    <source>
        <strain>Durham</strain>
        <strain evidence="2">NC isolate 2 -- Noor lab</strain>
    </source>
</reference>
<dbReference type="Proteomes" id="UP000015102">
    <property type="component" value="Unassembled WGS sequence"/>
</dbReference>
<dbReference type="EMBL" id="CAQQ02060077">
    <property type="status" value="NOT_ANNOTATED_CDS"/>
    <property type="molecule type" value="Genomic_DNA"/>
</dbReference>
<keyword evidence="2" id="KW-1185">Reference proteome</keyword>
<evidence type="ECO:0000313" key="1">
    <source>
        <dbReference type="EnsemblMetazoa" id="MESCA007634-PA"/>
    </source>
</evidence>
<proteinExistence type="predicted"/>
<reference evidence="1" key="2">
    <citation type="submission" date="2015-06" db="UniProtKB">
        <authorList>
            <consortium name="EnsemblMetazoa"/>
        </authorList>
    </citation>
    <scope>IDENTIFICATION</scope>
</reference>